<dbReference type="Pfam" id="PF07727">
    <property type="entry name" value="RVT_2"/>
    <property type="match status" value="1"/>
</dbReference>
<evidence type="ECO:0000256" key="7">
    <source>
        <dbReference type="SAM" id="MobiDB-lite"/>
    </source>
</evidence>
<organism evidence="9 10">
    <name type="scientific">Hibiscus syriacus</name>
    <name type="common">Rose of Sharon</name>
    <dbReference type="NCBI Taxonomy" id="106335"/>
    <lineage>
        <taxon>Eukaryota</taxon>
        <taxon>Viridiplantae</taxon>
        <taxon>Streptophyta</taxon>
        <taxon>Embryophyta</taxon>
        <taxon>Tracheophyta</taxon>
        <taxon>Spermatophyta</taxon>
        <taxon>Magnoliopsida</taxon>
        <taxon>eudicotyledons</taxon>
        <taxon>Gunneridae</taxon>
        <taxon>Pentapetalae</taxon>
        <taxon>rosids</taxon>
        <taxon>malvids</taxon>
        <taxon>Malvales</taxon>
        <taxon>Malvaceae</taxon>
        <taxon>Malvoideae</taxon>
        <taxon>Hibiscus</taxon>
    </lineage>
</organism>
<keyword evidence="3" id="KW-0238">DNA-binding</keyword>
<keyword evidence="5" id="KW-0804">Transcription</keyword>
<feature type="domain" description="Reverse transcriptase Ty1/copia-type" evidence="8">
    <location>
        <begin position="305"/>
        <end position="366"/>
    </location>
</feature>
<dbReference type="EMBL" id="VEPZ02001071">
    <property type="protein sequence ID" value="KAE8695879.1"/>
    <property type="molecule type" value="Genomic_DNA"/>
</dbReference>
<dbReference type="PANTHER" id="PTHR45940">
    <property type="entry name" value="WUSCHEL-RELATED HOMEOBOX 1-RELATED"/>
    <property type="match status" value="1"/>
</dbReference>
<keyword evidence="6" id="KW-0539">Nucleus</keyword>
<evidence type="ECO:0000256" key="4">
    <source>
        <dbReference type="ARBA" id="ARBA00023155"/>
    </source>
</evidence>
<comment type="caution">
    <text evidence="9">The sequence shown here is derived from an EMBL/GenBank/DDBJ whole genome shotgun (WGS) entry which is preliminary data.</text>
</comment>
<keyword evidence="2" id="KW-0805">Transcription regulation</keyword>
<keyword evidence="4" id="KW-0371">Homeobox</keyword>
<proteinExistence type="predicted"/>
<accession>A0A6A2ZX67</accession>
<evidence type="ECO:0000313" key="9">
    <source>
        <dbReference type="EMBL" id="KAE8695879.1"/>
    </source>
</evidence>
<evidence type="ECO:0000256" key="2">
    <source>
        <dbReference type="ARBA" id="ARBA00023015"/>
    </source>
</evidence>
<dbReference type="InterPro" id="IPR013103">
    <property type="entry name" value="RVT_2"/>
</dbReference>
<sequence length="457" mass="52206">MEPINNSSSSSKTNKVQMIKMVVAVTVGKGAFCAGKVYTGSPTTEQRILKELYYNNGVRSPSGDQIQRICATLRQYGYSPSSSSSTDVLTRQIRNYGYGSITMERVLSTERAYSSPYAFFKPKRFIKGIHEEGQEDEEYYYYYEEEEADTGTRIETLPLFPMHGEYINEFCSNMKPDSRHSGWYSPKMATPALELHLSSASTRTLADHKIPSNKNIYDANCLPNQNCANNLPCEDFLVSLQICNILFGKEVLKNWGIINTNDVRHDVGKSSSKEETKDEETHDPLENPTIEEREVSYPIEYNYVKDGEIIGTRWVFRNKLDESGNIVRNKARLVAQGYTQEEGIDYDETYAPVARMEAIRMLLHLHDSKSSKEKMIFINQAKYIKDMLKKFGLENGKPHDTPMSSSTNLDLDEGGKCVDVKLYRFQSCPKESHLLAVKRIFRYPKDTPSLGLWYPRD</sequence>
<dbReference type="Proteomes" id="UP000436088">
    <property type="component" value="Unassembled WGS sequence"/>
</dbReference>
<evidence type="ECO:0000256" key="6">
    <source>
        <dbReference type="ARBA" id="ARBA00023242"/>
    </source>
</evidence>
<evidence type="ECO:0000256" key="1">
    <source>
        <dbReference type="ARBA" id="ARBA00022473"/>
    </source>
</evidence>
<dbReference type="GO" id="GO:0099402">
    <property type="term" value="P:plant organ development"/>
    <property type="evidence" value="ECO:0007669"/>
    <property type="project" value="InterPro"/>
</dbReference>
<reference evidence="9" key="1">
    <citation type="submission" date="2019-09" db="EMBL/GenBank/DDBJ databases">
        <title>Draft genome information of white flower Hibiscus syriacus.</title>
        <authorList>
            <person name="Kim Y.-M."/>
        </authorList>
    </citation>
    <scope>NUCLEOTIDE SEQUENCE [LARGE SCALE GENOMIC DNA]</scope>
    <source>
        <strain evidence="9">YM2019G1</strain>
    </source>
</reference>
<protein>
    <recommendedName>
        <fullName evidence="8">Reverse transcriptase Ty1/copia-type domain-containing protein</fullName>
    </recommendedName>
</protein>
<evidence type="ECO:0000313" key="10">
    <source>
        <dbReference type="Proteomes" id="UP000436088"/>
    </source>
</evidence>
<keyword evidence="10" id="KW-1185">Reference proteome</keyword>
<evidence type="ECO:0000259" key="8">
    <source>
        <dbReference type="Pfam" id="PF07727"/>
    </source>
</evidence>
<name>A0A6A2ZX67_HIBSY</name>
<dbReference type="InterPro" id="IPR044555">
    <property type="entry name" value="WUSCHEL-like"/>
</dbReference>
<feature type="region of interest" description="Disordered" evidence="7">
    <location>
        <begin position="264"/>
        <end position="291"/>
    </location>
</feature>
<dbReference type="PANTHER" id="PTHR45940:SF2">
    <property type="entry name" value="WUSCHEL-RELATED HOMEOBOX 1"/>
    <property type="match status" value="1"/>
</dbReference>
<gene>
    <name evidence="9" type="ORF">F3Y22_tig00110678pilonHSYRG00040</name>
</gene>
<keyword evidence="1" id="KW-0217">Developmental protein</keyword>
<evidence type="ECO:0000256" key="3">
    <source>
        <dbReference type="ARBA" id="ARBA00023125"/>
    </source>
</evidence>
<dbReference type="AlphaFoldDB" id="A0A6A2ZX67"/>
<dbReference type="GO" id="GO:0003700">
    <property type="term" value="F:DNA-binding transcription factor activity"/>
    <property type="evidence" value="ECO:0007669"/>
    <property type="project" value="InterPro"/>
</dbReference>
<evidence type="ECO:0000256" key="5">
    <source>
        <dbReference type="ARBA" id="ARBA00023163"/>
    </source>
</evidence>
<dbReference type="GO" id="GO:0003677">
    <property type="term" value="F:DNA binding"/>
    <property type="evidence" value="ECO:0007669"/>
    <property type="project" value="UniProtKB-KW"/>
</dbReference>